<organism evidence="2 3">
    <name type="scientific">Microvirga tunisiensis</name>
    <dbReference type="NCBI Taxonomy" id="2108360"/>
    <lineage>
        <taxon>Bacteria</taxon>
        <taxon>Pseudomonadati</taxon>
        <taxon>Pseudomonadota</taxon>
        <taxon>Alphaproteobacteria</taxon>
        <taxon>Hyphomicrobiales</taxon>
        <taxon>Methylobacteriaceae</taxon>
        <taxon>Microvirga</taxon>
    </lineage>
</organism>
<reference evidence="2 3" key="1">
    <citation type="journal article" date="2019" name="Syst. Appl. Microbiol.">
        <title>Microvirga tunisiensis sp. nov., a root nodule symbiotic bacterium isolated from Lupinus micranthus and L. luteus grown in Northern Tunisia.</title>
        <authorList>
            <person name="Msaddak A."/>
            <person name="Rejili M."/>
            <person name="Duran D."/>
            <person name="Mars M."/>
            <person name="Palacios J.M."/>
            <person name="Ruiz-Argueso T."/>
            <person name="Rey L."/>
            <person name="Imperial J."/>
        </authorList>
    </citation>
    <scope>NUCLEOTIDE SEQUENCE [LARGE SCALE GENOMIC DNA]</scope>
    <source>
        <strain evidence="2 3">Lmie10</strain>
    </source>
</reference>
<dbReference type="RefSeq" id="WP_152714036.1">
    <property type="nucleotide sequence ID" value="NZ_VOSJ01000141.1"/>
</dbReference>
<accession>A0A5N7MM63</accession>
<keyword evidence="1" id="KW-1133">Transmembrane helix</keyword>
<evidence type="ECO:0000313" key="2">
    <source>
        <dbReference type="EMBL" id="MPR27720.1"/>
    </source>
</evidence>
<name>A0A5N7MM63_9HYPH</name>
<dbReference type="OrthoDB" id="9915812at2"/>
<protein>
    <submittedName>
        <fullName evidence="2">Uncharacterized protein</fullName>
    </submittedName>
</protein>
<proteinExistence type="predicted"/>
<dbReference type="Proteomes" id="UP000403266">
    <property type="component" value="Unassembled WGS sequence"/>
</dbReference>
<evidence type="ECO:0000313" key="3">
    <source>
        <dbReference type="Proteomes" id="UP000403266"/>
    </source>
</evidence>
<keyword evidence="1" id="KW-0472">Membrane</keyword>
<evidence type="ECO:0000256" key="1">
    <source>
        <dbReference type="SAM" id="Phobius"/>
    </source>
</evidence>
<feature type="transmembrane region" description="Helical" evidence="1">
    <location>
        <begin position="40"/>
        <end position="57"/>
    </location>
</feature>
<sequence length="65" mass="6899">MAAVLGFVTGVFVATIHHISHDHAGYTTPAALVEHFVPRLIATVTVCALLSALAAAIHNRLVQKR</sequence>
<dbReference type="AlphaFoldDB" id="A0A5N7MM63"/>
<keyword evidence="1" id="KW-0812">Transmembrane</keyword>
<keyword evidence="3" id="KW-1185">Reference proteome</keyword>
<comment type="caution">
    <text evidence="2">The sequence shown here is derived from an EMBL/GenBank/DDBJ whole genome shotgun (WGS) entry which is preliminary data.</text>
</comment>
<dbReference type="EMBL" id="VOSK01000104">
    <property type="protein sequence ID" value="MPR27720.1"/>
    <property type="molecule type" value="Genomic_DNA"/>
</dbReference>
<gene>
    <name evidence="2" type="ORF">FS320_21740</name>
</gene>